<protein>
    <submittedName>
        <fullName evidence="1">Uncharacterized protein</fullName>
    </submittedName>
</protein>
<gene>
    <name evidence="1" type="ORF">METZ01_LOCUS376059</name>
</gene>
<reference evidence="1" key="1">
    <citation type="submission" date="2018-05" db="EMBL/GenBank/DDBJ databases">
        <authorList>
            <person name="Lanie J.A."/>
            <person name="Ng W.-L."/>
            <person name="Kazmierczak K.M."/>
            <person name="Andrzejewski T.M."/>
            <person name="Davidsen T.M."/>
            <person name="Wayne K.J."/>
            <person name="Tettelin H."/>
            <person name="Glass J.I."/>
            <person name="Rusch D."/>
            <person name="Podicherti R."/>
            <person name="Tsui H.-C.T."/>
            <person name="Winkler M.E."/>
        </authorList>
    </citation>
    <scope>NUCLEOTIDE SEQUENCE</scope>
</reference>
<sequence length="35" mass="3823">MEDKFADRAFDTRAVWSGTKNIEGSATTPAFLTST</sequence>
<name>A0A382TN46_9ZZZZ</name>
<feature type="non-terminal residue" evidence="1">
    <location>
        <position position="35"/>
    </location>
</feature>
<proteinExistence type="predicted"/>
<organism evidence="1">
    <name type="scientific">marine metagenome</name>
    <dbReference type="NCBI Taxonomy" id="408172"/>
    <lineage>
        <taxon>unclassified sequences</taxon>
        <taxon>metagenomes</taxon>
        <taxon>ecological metagenomes</taxon>
    </lineage>
</organism>
<dbReference type="EMBL" id="UINC01137704">
    <property type="protein sequence ID" value="SVD23205.1"/>
    <property type="molecule type" value="Genomic_DNA"/>
</dbReference>
<dbReference type="AlphaFoldDB" id="A0A382TN46"/>
<evidence type="ECO:0000313" key="1">
    <source>
        <dbReference type="EMBL" id="SVD23205.1"/>
    </source>
</evidence>
<accession>A0A382TN46</accession>